<dbReference type="Proteomes" id="UP000077857">
    <property type="component" value="Unassembled WGS sequence"/>
</dbReference>
<reference evidence="1 2" key="1">
    <citation type="submission" date="2016-03" db="EMBL/GenBank/DDBJ databases">
        <authorList>
            <person name="Ploux O."/>
        </authorList>
    </citation>
    <scope>NUCLEOTIDE SEQUENCE [LARGE SCALE GENOMIC DNA]</scope>
    <source>
        <strain evidence="1 2">R-45378</strain>
    </source>
</reference>
<evidence type="ECO:0008006" key="3">
    <source>
        <dbReference type="Google" id="ProtNLM"/>
    </source>
</evidence>
<evidence type="ECO:0000313" key="2">
    <source>
        <dbReference type="Proteomes" id="UP000077857"/>
    </source>
</evidence>
<organism evidence="1 2">
    <name type="scientific">Methylomonas koyamae</name>
    <dbReference type="NCBI Taxonomy" id="702114"/>
    <lineage>
        <taxon>Bacteria</taxon>
        <taxon>Pseudomonadati</taxon>
        <taxon>Pseudomonadota</taxon>
        <taxon>Gammaproteobacteria</taxon>
        <taxon>Methylococcales</taxon>
        <taxon>Methylococcaceae</taxon>
        <taxon>Methylomonas</taxon>
    </lineage>
</organism>
<dbReference type="InterPro" id="IPR018741">
    <property type="entry name" value="DUF2288"/>
</dbReference>
<proteinExistence type="predicted"/>
<dbReference type="RefSeq" id="WP_064039880.1">
    <property type="nucleotide sequence ID" value="NZ_LUUJ01000057.1"/>
</dbReference>
<comment type="caution">
    <text evidence="1">The sequence shown here is derived from an EMBL/GenBank/DDBJ whole genome shotgun (WGS) entry which is preliminary data.</text>
</comment>
<accession>A0A177NN63</accession>
<sequence length="101" mass="11059">MSETLAELERAKINLETSTIPWSELQRFFAAGLAVAVAEELDLLEVACQFSLDNKAQVEAWLKAGQVGHVSDAQAAAWIAADSSVWAVVVKPWVLVQNYRS</sequence>
<gene>
    <name evidence="1" type="ORF">A1507_08905</name>
</gene>
<protein>
    <recommendedName>
        <fullName evidence="3">DUF2288 domain-containing protein</fullName>
    </recommendedName>
</protein>
<dbReference type="AlphaFoldDB" id="A0A177NN63"/>
<name>A0A177NN63_9GAMM</name>
<evidence type="ECO:0000313" key="1">
    <source>
        <dbReference type="EMBL" id="OAI18470.1"/>
    </source>
</evidence>
<dbReference type="Pfam" id="PF10052">
    <property type="entry name" value="DUF2288"/>
    <property type="match status" value="1"/>
</dbReference>
<dbReference type="EMBL" id="LUUJ01000057">
    <property type="protein sequence ID" value="OAI18470.1"/>
    <property type="molecule type" value="Genomic_DNA"/>
</dbReference>